<dbReference type="Proteomes" id="UP000030960">
    <property type="component" value="Unassembled WGS sequence"/>
</dbReference>
<evidence type="ECO:0000313" key="1">
    <source>
        <dbReference type="EMBL" id="KHQ50893.1"/>
    </source>
</evidence>
<dbReference type="PIRSF" id="PIRSF001439">
    <property type="entry name" value="CryM"/>
    <property type="match status" value="1"/>
</dbReference>
<keyword evidence="2" id="KW-1185">Reference proteome</keyword>
<dbReference type="EMBL" id="JSUQ01000021">
    <property type="protein sequence ID" value="KHQ50893.1"/>
    <property type="molecule type" value="Genomic_DNA"/>
</dbReference>
<dbReference type="SUPFAM" id="SSF51735">
    <property type="entry name" value="NAD(P)-binding Rossmann-fold domains"/>
    <property type="match status" value="1"/>
</dbReference>
<dbReference type="Gene3D" id="3.30.1780.10">
    <property type="entry name" value="ornithine cyclodeaminase, domain 1"/>
    <property type="match status" value="1"/>
</dbReference>
<dbReference type="GO" id="GO:0005737">
    <property type="term" value="C:cytoplasm"/>
    <property type="evidence" value="ECO:0007669"/>
    <property type="project" value="TreeGrafter"/>
</dbReference>
<organism evidence="1 2">
    <name type="scientific">Mameliella alba</name>
    <dbReference type="NCBI Taxonomy" id="561184"/>
    <lineage>
        <taxon>Bacteria</taxon>
        <taxon>Pseudomonadati</taxon>
        <taxon>Pseudomonadota</taxon>
        <taxon>Alphaproteobacteria</taxon>
        <taxon>Rhodobacterales</taxon>
        <taxon>Roseobacteraceae</taxon>
        <taxon>Mameliella</taxon>
    </lineage>
</organism>
<reference evidence="1 2" key="1">
    <citation type="submission" date="2014-10" db="EMBL/GenBank/DDBJ databases">
        <title>Genome sequence of Ponticoccus sp. strain UMTAT08 isolated from clonal culture of toxic dinoflagellate Alexandrium tamiyavanichii.</title>
        <authorList>
            <person name="Gan H.Y."/>
            <person name="Muhd D.-D."/>
            <person name="Mohd Noor M.E."/>
            <person name="Yeong Y.S."/>
            <person name="Usup G."/>
        </authorList>
    </citation>
    <scope>NUCLEOTIDE SEQUENCE [LARGE SCALE GENOMIC DNA]</scope>
    <source>
        <strain evidence="1 2">UMTAT08</strain>
    </source>
</reference>
<dbReference type="Gene3D" id="3.40.50.720">
    <property type="entry name" value="NAD(P)-binding Rossmann-like Domain"/>
    <property type="match status" value="1"/>
</dbReference>
<accession>A0A0B3RVZ1</accession>
<protein>
    <submittedName>
        <fullName evidence="1">Ornithine cyclodeaminase/mu-crystallin</fullName>
    </submittedName>
</protein>
<name>A0A0B3RVZ1_9RHOB</name>
<dbReference type="RefSeq" id="WP_043145477.1">
    <property type="nucleotide sequence ID" value="NZ_JSUQ01000021.1"/>
</dbReference>
<evidence type="ECO:0000313" key="2">
    <source>
        <dbReference type="Proteomes" id="UP000030960"/>
    </source>
</evidence>
<dbReference type="PANTHER" id="PTHR13812:SF19">
    <property type="entry name" value="KETIMINE REDUCTASE MU-CRYSTALLIN"/>
    <property type="match status" value="1"/>
</dbReference>
<dbReference type="Pfam" id="PF02423">
    <property type="entry name" value="OCD_Mu_crystall"/>
    <property type="match status" value="1"/>
</dbReference>
<sequence length="318" mass="33949">MTGRYLNRRDLIAAGALDWDAALADVHDALALLRAGKAEMAAENVLPLGTDPRARGYGLPARVGGRFAAAGLKWAVHRPEAPQGGEAITSRTILDDLETGLPMGIVDSAMLTRVRTAALSGSVVRALKPGVRRIAILGAGAQAQMHLRMTRAVFPDLAEVHHWTRSGRAIEAPEGVAIRRHRTASEASLTAEVTFACTSAPEPILGPEVMAKGALILQIGYHEVSFDAIDRADAVTCDLWGDFARTSAKSLFQMHRAGRFPADRIAADAAAILLDGWRPDPAACVYFSSFGLNIFDIALAARLMRRATDLGLGQILTD</sequence>
<gene>
    <name evidence="1" type="ORF">OA50_04605</name>
</gene>
<dbReference type="PANTHER" id="PTHR13812">
    <property type="entry name" value="KETIMINE REDUCTASE MU-CRYSTALLIN"/>
    <property type="match status" value="1"/>
</dbReference>
<proteinExistence type="predicted"/>
<dbReference type="InterPro" id="IPR023401">
    <property type="entry name" value="ODC_N"/>
</dbReference>
<dbReference type="AlphaFoldDB" id="A0A0B3RVZ1"/>
<comment type="caution">
    <text evidence="1">The sequence shown here is derived from an EMBL/GenBank/DDBJ whole genome shotgun (WGS) entry which is preliminary data.</text>
</comment>
<dbReference type="InterPro" id="IPR003462">
    <property type="entry name" value="ODC_Mu_crystall"/>
</dbReference>
<dbReference type="InterPro" id="IPR036291">
    <property type="entry name" value="NAD(P)-bd_dom_sf"/>
</dbReference>
<dbReference type="PATRIC" id="fig|1515334.3.peg.4630"/>
<dbReference type="STRING" id="561184.SAMN05216376_10452"/>
<dbReference type="OrthoDB" id="9809203at2"/>